<dbReference type="EMBL" id="CP019609">
    <property type="protein sequence ID" value="AQP53418.1"/>
    <property type="molecule type" value="Genomic_DNA"/>
</dbReference>
<dbReference type="KEGG" id="vpi:BW732_03640"/>
<gene>
    <name evidence="2" type="ORF">BW732_03640</name>
</gene>
<keyword evidence="3" id="KW-1185">Reference proteome</keyword>
<feature type="transmembrane region" description="Helical" evidence="1">
    <location>
        <begin position="236"/>
        <end position="259"/>
    </location>
</feature>
<proteinExistence type="predicted"/>
<organism evidence="2 3">
    <name type="scientific">Vagococcus penaei</name>
    <dbReference type="NCBI Taxonomy" id="633807"/>
    <lineage>
        <taxon>Bacteria</taxon>
        <taxon>Bacillati</taxon>
        <taxon>Bacillota</taxon>
        <taxon>Bacilli</taxon>
        <taxon>Lactobacillales</taxon>
        <taxon>Enterococcaceae</taxon>
        <taxon>Vagococcus</taxon>
    </lineage>
</organism>
<evidence type="ECO:0000313" key="2">
    <source>
        <dbReference type="EMBL" id="AQP53418.1"/>
    </source>
</evidence>
<dbReference type="AlphaFoldDB" id="A0A1Q2D4V0"/>
<feature type="transmembrane region" description="Helical" evidence="1">
    <location>
        <begin position="187"/>
        <end position="207"/>
    </location>
</feature>
<reference evidence="2 3" key="1">
    <citation type="journal article" date="2010" name="Int. J. Syst. Evol. Microbiol.">
        <title>Vagococcus penaei sp. nov., isolated from spoilage microbiota of cooked shrimp (Penaeus vannamei).</title>
        <authorList>
            <person name="Jaffres E."/>
            <person name="Prevost H."/>
            <person name="Rossero A."/>
            <person name="Joffraud J.J."/>
            <person name="Dousset X."/>
        </authorList>
    </citation>
    <scope>NUCLEOTIDE SEQUENCE [LARGE SCALE GENOMIC DNA]</scope>
    <source>
        <strain evidence="2 3">CD276</strain>
    </source>
</reference>
<feature type="transmembrane region" description="Helical" evidence="1">
    <location>
        <begin position="308"/>
        <end position="327"/>
    </location>
</feature>
<feature type="transmembrane region" description="Helical" evidence="1">
    <location>
        <begin position="419"/>
        <end position="442"/>
    </location>
</feature>
<feature type="transmembrane region" description="Helical" evidence="1">
    <location>
        <begin position="40"/>
        <end position="61"/>
    </location>
</feature>
<accession>A0A1Q2D4V0</accession>
<feature type="transmembrane region" description="Helical" evidence="1">
    <location>
        <begin position="391"/>
        <end position="413"/>
    </location>
</feature>
<feature type="transmembrane region" description="Helical" evidence="1">
    <location>
        <begin position="496"/>
        <end position="518"/>
    </location>
</feature>
<feature type="transmembrane region" description="Helical" evidence="1">
    <location>
        <begin position="67"/>
        <end position="93"/>
    </location>
</feature>
<protein>
    <submittedName>
        <fullName evidence="2">Uncharacterized protein</fullName>
    </submittedName>
</protein>
<keyword evidence="1" id="KW-0472">Membrane</keyword>
<keyword evidence="1" id="KW-1133">Transmembrane helix</keyword>
<name>A0A1Q2D4V0_9ENTE</name>
<keyword evidence="1" id="KW-0812">Transmembrane</keyword>
<feature type="transmembrane region" description="Helical" evidence="1">
    <location>
        <begin position="146"/>
        <end position="175"/>
    </location>
</feature>
<dbReference type="Proteomes" id="UP000188246">
    <property type="component" value="Chromosome"/>
</dbReference>
<feature type="transmembrane region" description="Helical" evidence="1">
    <location>
        <begin position="463"/>
        <end position="490"/>
    </location>
</feature>
<evidence type="ECO:0000313" key="3">
    <source>
        <dbReference type="Proteomes" id="UP000188246"/>
    </source>
</evidence>
<feature type="transmembrane region" description="Helical" evidence="1">
    <location>
        <begin position="113"/>
        <end position="140"/>
    </location>
</feature>
<feature type="transmembrane region" description="Helical" evidence="1">
    <location>
        <begin position="347"/>
        <end position="370"/>
    </location>
</feature>
<dbReference type="RefSeq" id="WP_077275509.1">
    <property type="nucleotide sequence ID" value="NZ_CP019609.1"/>
</dbReference>
<sequence length="526" mass="58605">MINPQLKSLIEVNLLFANPQVTDKARKKGKSGKKLTQSILLQYLMSGLIFCVVYGVMMFTVDFSKSIGLFTIYMALFSILGISQAVTTILNIFFESHDLPAYLPLPFKQSTIFLAKISVVVLTVVPFVLPILVLFVLTGIQSHTGIILSIILGLVLFCLFLILLFGLASIIVFGLAKTPLYRKHKKLVTTGLLFVTMIGVVIGVLLLNQNNSTAMADSSRTPIGLFVPWHRLMADFVNLASMGYFLAIIGSILLIILVIRQWILPKFYEQLINISADEGQIKRKIKQHQNIGGLLVSYNVQLLKDPNLLLQVFSSSLLIPIIMLFSFGLNGGINLHELDSHFATLSLVVGVIVSFLVTNPVSIVSLIISLDKENFTYTLATPLDKKYYLKIKFYVGLGVQLLLTTLLSVIVIVLLKTPWLFGLAFLIGGFIGNYIFGSFYFWRDYRLFNSHWTNITQLFSRGSGTFGLILLPFLGIIVGGLLLFGSWFIVTVLPGILGHAIIIGSLLIALCSVHIYYYQKYWKKQV</sequence>
<dbReference type="STRING" id="633807.BW732_03640"/>
<evidence type="ECO:0000256" key="1">
    <source>
        <dbReference type="SAM" id="Phobius"/>
    </source>
</evidence>